<evidence type="ECO:0000256" key="1">
    <source>
        <dbReference type="ARBA" id="ARBA00007469"/>
    </source>
</evidence>
<keyword evidence="2" id="KW-0540">Nuclease</keyword>
<dbReference type="GO" id="GO:0005576">
    <property type="term" value="C:extracellular region"/>
    <property type="evidence" value="ECO:0000318"/>
    <property type="project" value="GO_Central"/>
</dbReference>
<evidence type="ECO:0000256" key="3">
    <source>
        <dbReference type="ARBA" id="ARBA00022759"/>
    </source>
</evidence>
<evidence type="ECO:0000313" key="9">
    <source>
        <dbReference type="Proteomes" id="UP000002051"/>
    </source>
</evidence>
<evidence type="ECO:0000256" key="2">
    <source>
        <dbReference type="ARBA" id="ARBA00022722"/>
    </source>
</evidence>
<sequence>MKERELTRIWIDFQHGDDNEFWKAQWDMHGSCFYENFNQEAYFQMAIDLYQEVDLVRVLMSQNIDPIYEQDFELEDLKNKLRDALGGVRVQIRCTTPTDQNDRPLPNEIEEIRVCYDPVGNQRVDCEDPDIGCGKIVKWFI</sequence>
<protein>
    <submittedName>
        <fullName evidence="7">Ribonuclease T2 family protein</fullName>
    </submittedName>
</protein>
<reference evidence="7 9" key="2">
    <citation type="journal article" date="2014" name="BMC Genomics">
        <title>An improved genome release (version Mt4.0) for the model legume Medicago truncatula.</title>
        <authorList>
            <person name="Tang H."/>
            <person name="Krishnakumar V."/>
            <person name="Bidwell S."/>
            <person name="Rosen B."/>
            <person name="Chan A."/>
            <person name="Zhou S."/>
            <person name="Gentzbittel L."/>
            <person name="Childs K.L."/>
            <person name="Yandell M."/>
            <person name="Gundlach H."/>
            <person name="Mayer K.F."/>
            <person name="Schwartz D.C."/>
            <person name="Town C.D."/>
        </authorList>
    </citation>
    <scope>GENOME REANNOTATION</scope>
    <source>
        <strain evidence="7">A17</strain>
        <strain evidence="8 9">cv. Jemalong A17</strain>
    </source>
</reference>
<keyword evidence="9" id="KW-1185">Reference proteome</keyword>
<dbReference type="GO" id="GO:0004521">
    <property type="term" value="F:RNA endonuclease activity"/>
    <property type="evidence" value="ECO:0000318"/>
    <property type="project" value="GO_Central"/>
</dbReference>
<dbReference type="InterPro" id="IPR036430">
    <property type="entry name" value="RNase_T2-like_sf"/>
</dbReference>
<dbReference type="SUPFAM" id="SSF55895">
    <property type="entry name" value="Ribonuclease Rh-like"/>
    <property type="match status" value="1"/>
</dbReference>
<dbReference type="Gene3D" id="3.90.730.10">
    <property type="entry name" value="Ribonuclease T2-like"/>
    <property type="match status" value="1"/>
</dbReference>
<evidence type="ECO:0000256" key="5">
    <source>
        <dbReference type="ARBA" id="ARBA00023239"/>
    </source>
</evidence>
<dbReference type="PANTHER" id="PTHR11240">
    <property type="entry name" value="RIBONUCLEASE T2"/>
    <property type="match status" value="1"/>
</dbReference>
<evidence type="ECO:0000256" key="4">
    <source>
        <dbReference type="ARBA" id="ARBA00022801"/>
    </source>
</evidence>
<dbReference type="EMBL" id="CM001221">
    <property type="protein sequence ID" value="KEH28027.1"/>
    <property type="molecule type" value="Genomic_DNA"/>
</dbReference>
<dbReference type="Proteomes" id="UP000002051">
    <property type="component" value="Chromosome 5"/>
</dbReference>
<dbReference type="GO" id="GO:0016787">
    <property type="term" value="F:hydrolase activity"/>
    <property type="evidence" value="ECO:0007669"/>
    <property type="project" value="UniProtKB-KW"/>
</dbReference>
<gene>
    <name evidence="8" type="primary">25495023</name>
    <name evidence="7" type="ordered locus">MTR_5g459500</name>
</gene>
<keyword evidence="4" id="KW-0378">Hydrolase</keyword>
<reference evidence="7 9" key="1">
    <citation type="journal article" date="2011" name="Nature">
        <title>The Medicago genome provides insight into the evolution of rhizobial symbioses.</title>
        <authorList>
            <person name="Young N.D."/>
            <person name="Debelle F."/>
            <person name="Oldroyd G.E."/>
            <person name="Geurts R."/>
            <person name="Cannon S.B."/>
            <person name="Udvardi M.K."/>
            <person name="Benedito V.A."/>
            <person name="Mayer K.F."/>
            <person name="Gouzy J."/>
            <person name="Schoof H."/>
            <person name="Van de Peer Y."/>
            <person name="Proost S."/>
            <person name="Cook D.R."/>
            <person name="Meyers B.C."/>
            <person name="Spannagl M."/>
            <person name="Cheung F."/>
            <person name="De Mita S."/>
            <person name="Krishnakumar V."/>
            <person name="Gundlach H."/>
            <person name="Zhou S."/>
            <person name="Mudge J."/>
            <person name="Bharti A.K."/>
            <person name="Murray J.D."/>
            <person name="Naoumkina M.A."/>
            <person name="Rosen B."/>
            <person name="Silverstein K.A."/>
            <person name="Tang H."/>
            <person name="Rombauts S."/>
            <person name="Zhao P.X."/>
            <person name="Zhou P."/>
            <person name="Barbe V."/>
            <person name="Bardou P."/>
            <person name="Bechner M."/>
            <person name="Bellec A."/>
            <person name="Berger A."/>
            <person name="Berges H."/>
            <person name="Bidwell S."/>
            <person name="Bisseling T."/>
            <person name="Choisne N."/>
            <person name="Couloux A."/>
            <person name="Denny R."/>
            <person name="Deshpande S."/>
            <person name="Dai X."/>
            <person name="Doyle J.J."/>
            <person name="Dudez A.M."/>
            <person name="Farmer A.D."/>
            <person name="Fouteau S."/>
            <person name="Franken C."/>
            <person name="Gibelin C."/>
            <person name="Gish J."/>
            <person name="Goldstein S."/>
            <person name="Gonzalez A.J."/>
            <person name="Green P.J."/>
            <person name="Hallab A."/>
            <person name="Hartog M."/>
            <person name="Hua A."/>
            <person name="Humphray S.J."/>
            <person name="Jeong D.H."/>
            <person name="Jing Y."/>
            <person name="Jocker A."/>
            <person name="Kenton S.M."/>
            <person name="Kim D.J."/>
            <person name="Klee K."/>
            <person name="Lai H."/>
            <person name="Lang C."/>
            <person name="Lin S."/>
            <person name="Macmil S.L."/>
            <person name="Magdelenat G."/>
            <person name="Matthews L."/>
            <person name="McCorrison J."/>
            <person name="Monaghan E.L."/>
            <person name="Mun J.H."/>
            <person name="Najar F.Z."/>
            <person name="Nicholson C."/>
            <person name="Noirot C."/>
            <person name="O'Bleness M."/>
            <person name="Paule C.R."/>
            <person name="Poulain J."/>
            <person name="Prion F."/>
            <person name="Qin B."/>
            <person name="Qu C."/>
            <person name="Retzel E.F."/>
            <person name="Riddle C."/>
            <person name="Sallet E."/>
            <person name="Samain S."/>
            <person name="Samson N."/>
            <person name="Sanders I."/>
            <person name="Saurat O."/>
            <person name="Scarpelli C."/>
            <person name="Schiex T."/>
            <person name="Segurens B."/>
            <person name="Severin A.J."/>
            <person name="Sherrier D.J."/>
            <person name="Shi R."/>
            <person name="Sims S."/>
            <person name="Singer S.R."/>
            <person name="Sinharoy S."/>
            <person name="Sterck L."/>
            <person name="Viollet A."/>
            <person name="Wang B.B."/>
            <person name="Wang K."/>
            <person name="Wang M."/>
            <person name="Wang X."/>
            <person name="Warfsmann J."/>
            <person name="Weissenbach J."/>
            <person name="White D.D."/>
            <person name="White J.D."/>
            <person name="Wiley G.B."/>
            <person name="Wincker P."/>
            <person name="Xing Y."/>
            <person name="Yang L."/>
            <person name="Yao Z."/>
            <person name="Ying F."/>
            <person name="Zhai J."/>
            <person name="Zhou L."/>
            <person name="Zuber A."/>
            <person name="Denarie J."/>
            <person name="Dixon R.A."/>
            <person name="May G.D."/>
            <person name="Schwartz D.C."/>
            <person name="Rogers J."/>
            <person name="Quetier F."/>
            <person name="Town C.D."/>
            <person name="Roe B.A."/>
        </authorList>
    </citation>
    <scope>NUCLEOTIDE SEQUENCE [LARGE SCALE GENOMIC DNA]</scope>
    <source>
        <strain evidence="7">A17</strain>
        <strain evidence="8 9">cv. Jemalong A17</strain>
    </source>
</reference>
<name>A0A072UEE5_MEDTR</name>
<dbReference type="PANTHER" id="PTHR11240:SF75">
    <property type="entry name" value="RIBONUCLEASE 3"/>
    <property type="match status" value="1"/>
</dbReference>
<dbReference type="KEGG" id="mtr:25495023"/>
<comment type="similarity">
    <text evidence="1 6">Belongs to the RNase T2 family.</text>
</comment>
<dbReference type="GO" id="GO:0006401">
    <property type="term" value="P:RNA catabolic process"/>
    <property type="evidence" value="ECO:0000318"/>
    <property type="project" value="GO_Central"/>
</dbReference>
<dbReference type="EnsemblPlants" id="KEH28027">
    <property type="protein sequence ID" value="KEH28027"/>
    <property type="gene ID" value="MTR_5g459500"/>
</dbReference>
<keyword evidence="5" id="KW-0456">Lyase</keyword>
<dbReference type="HOGENOM" id="CLU_1828196_0_0_1"/>
<dbReference type="OrthoDB" id="1427210at2759"/>
<keyword evidence="3" id="KW-0255">Endonuclease</keyword>
<dbReference type="AlphaFoldDB" id="A0A072UEE5"/>
<accession>A0A072UEE5</accession>
<evidence type="ECO:0000313" key="7">
    <source>
        <dbReference type="EMBL" id="KEH28027.1"/>
    </source>
</evidence>
<dbReference type="InterPro" id="IPR001568">
    <property type="entry name" value="RNase_T2-like"/>
</dbReference>
<evidence type="ECO:0000256" key="6">
    <source>
        <dbReference type="RuleBase" id="RU004328"/>
    </source>
</evidence>
<organism evidence="7 9">
    <name type="scientific">Medicago truncatula</name>
    <name type="common">Barrel medic</name>
    <name type="synonym">Medicago tribuloides</name>
    <dbReference type="NCBI Taxonomy" id="3880"/>
    <lineage>
        <taxon>Eukaryota</taxon>
        <taxon>Viridiplantae</taxon>
        <taxon>Streptophyta</taxon>
        <taxon>Embryophyta</taxon>
        <taxon>Tracheophyta</taxon>
        <taxon>Spermatophyta</taxon>
        <taxon>Magnoliopsida</taxon>
        <taxon>eudicotyledons</taxon>
        <taxon>Gunneridae</taxon>
        <taxon>Pentapetalae</taxon>
        <taxon>rosids</taxon>
        <taxon>fabids</taxon>
        <taxon>Fabales</taxon>
        <taxon>Fabaceae</taxon>
        <taxon>Papilionoideae</taxon>
        <taxon>50 kb inversion clade</taxon>
        <taxon>NPAAA clade</taxon>
        <taxon>Hologalegina</taxon>
        <taxon>IRL clade</taxon>
        <taxon>Trifolieae</taxon>
        <taxon>Medicago</taxon>
    </lineage>
</organism>
<dbReference type="GO" id="GO:0033897">
    <property type="term" value="F:ribonuclease T2 activity"/>
    <property type="evidence" value="ECO:0007669"/>
    <property type="project" value="InterPro"/>
</dbReference>
<evidence type="ECO:0000313" key="8">
    <source>
        <dbReference type="EnsemblPlants" id="KEH28027"/>
    </source>
</evidence>
<proteinExistence type="inferred from homology"/>
<dbReference type="Pfam" id="PF00445">
    <property type="entry name" value="Ribonuclease_T2"/>
    <property type="match status" value="1"/>
</dbReference>
<dbReference type="GO" id="GO:0003723">
    <property type="term" value="F:RNA binding"/>
    <property type="evidence" value="ECO:0007669"/>
    <property type="project" value="InterPro"/>
</dbReference>
<reference evidence="8" key="3">
    <citation type="submission" date="2015-04" db="UniProtKB">
        <authorList>
            <consortium name="EnsemblPlants"/>
        </authorList>
    </citation>
    <scope>IDENTIFICATION</scope>
    <source>
        <strain evidence="8">cv. Jemalong A17</strain>
    </source>
</reference>